<dbReference type="Gene3D" id="2.40.128.110">
    <property type="entry name" value="Lipid/polyisoprenoid-binding, YceI-like"/>
    <property type="match status" value="1"/>
</dbReference>
<dbReference type="SMART" id="SM00867">
    <property type="entry name" value="YceI"/>
    <property type="match status" value="1"/>
</dbReference>
<evidence type="ECO:0000313" key="2">
    <source>
        <dbReference type="EMBL" id="RZU35784.1"/>
    </source>
</evidence>
<dbReference type="SUPFAM" id="SSF101874">
    <property type="entry name" value="YceI-like"/>
    <property type="match status" value="1"/>
</dbReference>
<accession>A0A4Q7YG81</accession>
<gene>
    <name evidence="2" type="ORF">BDD14_5890</name>
</gene>
<dbReference type="OrthoDB" id="9811006at2"/>
<proteinExistence type="predicted"/>
<sequence length="185" mass="19978">MSTSTFAPASTITWKIDPAHSRAEFKVKHMMIANVKGSFSGLTGTLIEDTADPSRSQVEAIIDISSISTGDEQRDAHLKSADFFNHEQHPVMTFKSTTIEKKGDEEHAVTGDLTIHGVTKPLTFIVEGPSAPGKDPWGNTRIGLSATAKINRKDFGLTWNAALETGGILVGEDVQISLDVQFIKA</sequence>
<protein>
    <submittedName>
        <fullName evidence="2">Polyisoprenoid-binding protein YceI</fullName>
    </submittedName>
</protein>
<feature type="domain" description="Lipid/polyisoprenoid-binding YceI-like" evidence="1">
    <location>
        <begin position="13"/>
        <end position="183"/>
    </location>
</feature>
<keyword evidence="3" id="KW-1185">Reference proteome</keyword>
<dbReference type="EMBL" id="SHKW01000002">
    <property type="protein sequence ID" value="RZU35784.1"/>
    <property type="molecule type" value="Genomic_DNA"/>
</dbReference>
<dbReference type="InterPro" id="IPR007372">
    <property type="entry name" value="Lipid/polyisoprenoid-bd_YceI"/>
</dbReference>
<reference evidence="2 3" key="1">
    <citation type="submission" date="2019-02" db="EMBL/GenBank/DDBJ databases">
        <title>Genomic Encyclopedia of Archaeal and Bacterial Type Strains, Phase II (KMG-II): from individual species to whole genera.</title>
        <authorList>
            <person name="Goeker M."/>
        </authorList>
    </citation>
    <scope>NUCLEOTIDE SEQUENCE [LARGE SCALE GENOMIC DNA]</scope>
    <source>
        <strain evidence="2 3">DSM 18101</strain>
    </source>
</reference>
<dbReference type="InterPro" id="IPR036761">
    <property type="entry name" value="TTHA0802/YceI-like_sf"/>
</dbReference>
<dbReference type="PANTHER" id="PTHR34406">
    <property type="entry name" value="PROTEIN YCEI"/>
    <property type="match status" value="1"/>
</dbReference>
<dbReference type="Pfam" id="PF04264">
    <property type="entry name" value="YceI"/>
    <property type="match status" value="1"/>
</dbReference>
<dbReference type="RefSeq" id="WP_130424291.1">
    <property type="nucleotide sequence ID" value="NZ_SHKW01000002.1"/>
</dbReference>
<comment type="caution">
    <text evidence="2">The sequence shown here is derived from an EMBL/GenBank/DDBJ whole genome shotgun (WGS) entry which is preliminary data.</text>
</comment>
<name>A0A4Q7YG81_9BACT</name>
<evidence type="ECO:0000313" key="3">
    <source>
        <dbReference type="Proteomes" id="UP000292958"/>
    </source>
</evidence>
<dbReference type="Proteomes" id="UP000292958">
    <property type="component" value="Unassembled WGS sequence"/>
</dbReference>
<dbReference type="PANTHER" id="PTHR34406:SF1">
    <property type="entry name" value="PROTEIN YCEI"/>
    <property type="match status" value="1"/>
</dbReference>
<dbReference type="AlphaFoldDB" id="A0A4Q7YG81"/>
<organism evidence="2 3">
    <name type="scientific">Edaphobacter modestus</name>
    <dbReference type="NCBI Taxonomy" id="388466"/>
    <lineage>
        <taxon>Bacteria</taxon>
        <taxon>Pseudomonadati</taxon>
        <taxon>Acidobacteriota</taxon>
        <taxon>Terriglobia</taxon>
        <taxon>Terriglobales</taxon>
        <taxon>Acidobacteriaceae</taxon>
        <taxon>Edaphobacter</taxon>
    </lineage>
</organism>
<evidence type="ECO:0000259" key="1">
    <source>
        <dbReference type="SMART" id="SM00867"/>
    </source>
</evidence>